<evidence type="ECO:0000313" key="2">
    <source>
        <dbReference type="EMBL" id="HGI43857.1"/>
    </source>
</evidence>
<keyword evidence="1" id="KW-0812">Transmembrane</keyword>
<keyword evidence="1" id="KW-0472">Membrane</keyword>
<sequence length="477" mass="51797">MTAMRRGVILLVLLVLTIPGLYSQPRQQYVPEILFLGVEGEVVVFGGAIKSGRQSFPLLGISSGATCRTYFFRIQGYLLNAAVHRDSFFFVGTAYLEGLPAILLVQLRDGEEPQATVIHSGTPLYGVDLLLIKDTLYIAGYIYRYTPVVESDIIVVKYNYTAGRIEGSLVFGSVAFDDYPKRILSDGSDIVVVGDTYAYNVSQSDVLVARVKPDLTLVKSVAVGGAGRESAEDAVLMEDGSLLIVGSTIGGTGTPDAFVVRVSDIGGLTYLSAIIGYENEYAVSASRSGNSYIVVLYGEFEENTKLALIVDYALKDPWTMEPRMVLAVSSSAGQVIPLRSRNTALAFKAGSYVAVLNLEGRAVCLGENCTLLTVDLLDFGEQAPSLFRGLYGWRPLWSVAGARENPPLQASALHLQVEEIPASSTGLSVSRQKYVKQVNVLKEFRKFIERNMPLLLFTPMILAAALILIEVGKRGWS</sequence>
<dbReference type="EMBL" id="DTFI01000137">
    <property type="protein sequence ID" value="HGI43857.1"/>
    <property type="molecule type" value="Genomic_DNA"/>
</dbReference>
<reference evidence="2" key="1">
    <citation type="journal article" date="2020" name="mSystems">
        <title>Genome- and Community-Level Interaction Insights into Carbon Utilization and Element Cycling Functions of Hydrothermarchaeota in Hydrothermal Sediment.</title>
        <authorList>
            <person name="Zhou Z."/>
            <person name="Liu Y."/>
            <person name="Xu W."/>
            <person name="Pan J."/>
            <person name="Luo Z.H."/>
            <person name="Li M."/>
        </authorList>
    </citation>
    <scope>NUCLEOTIDE SEQUENCE [LARGE SCALE GENOMIC DNA]</scope>
    <source>
        <strain evidence="2">SpSt-735</strain>
    </source>
</reference>
<proteinExistence type="predicted"/>
<gene>
    <name evidence="2" type="ORF">ENV17_05690</name>
</gene>
<feature type="transmembrane region" description="Helical" evidence="1">
    <location>
        <begin position="452"/>
        <end position="471"/>
    </location>
</feature>
<evidence type="ECO:0000256" key="1">
    <source>
        <dbReference type="SAM" id="Phobius"/>
    </source>
</evidence>
<comment type="caution">
    <text evidence="2">The sequence shown here is derived from an EMBL/GenBank/DDBJ whole genome shotgun (WGS) entry which is preliminary data.</text>
</comment>
<keyword evidence="1" id="KW-1133">Transmembrane helix</keyword>
<organism evidence="2">
    <name type="scientific">Thermofilum pendens</name>
    <dbReference type="NCBI Taxonomy" id="2269"/>
    <lineage>
        <taxon>Archaea</taxon>
        <taxon>Thermoproteota</taxon>
        <taxon>Thermoprotei</taxon>
        <taxon>Thermofilales</taxon>
        <taxon>Thermofilaceae</taxon>
        <taxon>Thermofilum</taxon>
    </lineage>
</organism>
<protein>
    <submittedName>
        <fullName evidence="2">Uncharacterized protein</fullName>
    </submittedName>
</protein>
<dbReference type="AlphaFoldDB" id="A0A7C4BAD1"/>
<name>A0A7C4BAD1_THEPE</name>
<accession>A0A7C4BAD1</accession>